<dbReference type="InterPro" id="IPR002575">
    <property type="entry name" value="Aminoglycoside_PTrfase"/>
</dbReference>
<evidence type="ECO:0000256" key="1">
    <source>
        <dbReference type="ARBA" id="ARBA00006219"/>
    </source>
</evidence>
<dbReference type="InterPro" id="IPR011009">
    <property type="entry name" value="Kinase-like_dom_sf"/>
</dbReference>
<dbReference type="RefSeq" id="WP_259506623.1">
    <property type="nucleotide sequence ID" value="NZ_JANLCM010000001.1"/>
</dbReference>
<comment type="similarity">
    <text evidence="1">Belongs to the aminoglycoside phosphotransferase family.</text>
</comment>
<organism evidence="8 9">
    <name type="scientific">Herbiconiux aconitum</name>
    <dbReference type="NCBI Taxonomy" id="2970913"/>
    <lineage>
        <taxon>Bacteria</taxon>
        <taxon>Bacillati</taxon>
        <taxon>Actinomycetota</taxon>
        <taxon>Actinomycetes</taxon>
        <taxon>Micrococcales</taxon>
        <taxon>Microbacteriaceae</taxon>
        <taxon>Herbiconiux</taxon>
    </lineage>
</organism>
<sequence>MEIAGPPAAPPPVPAAIRALAGDDRIRAVWLNSLGGLTFELTAADSSRRFAKWAPVGSGLDLGAERVRLEWAGAFAAVPRVLSFGSDTDGDWMLTAGLPGASAMSASFQSSSERKLLAVRGVARGLRMLHDTLPVDACPFSWSVADRLTAEQISVDAGVDPAPPVDRLVVCHGDACAPNTLLDANGVVTGHVDLGSLGVADRWADIAVSAWSTEWNYGPGYETAFLEAYGIAPDSERMRYYRALWNAT</sequence>
<evidence type="ECO:0000256" key="6">
    <source>
        <dbReference type="ARBA" id="ARBA00023251"/>
    </source>
</evidence>
<dbReference type="InterPro" id="IPR051678">
    <property type="entry name" value="AGP_Transferase"/>
</dbReference>
<keyword evidence="9" id="KW-1185">Reference proteome</keyword>
<evidence type="ECO:0000256" key="5">
    <source>
        <dbReference type="ARBA" id="ARBA00022840"/>
    </source>
</evidence>
<dbReference type="PIRSF" id="PIRSF000706">
    <property type="entry name" value="Kanamycin_kin"/>
    <property type="match status" value="1"/>
</dbReference>
<keyword evidence="4" id="KW-0418">Kinase</keyword>
<evidence type="ECO:0000259" key="7">
    <source>
        <dbReference type="Pfam" id="PF01636"/>
    </source>
</evidence>
<dbReference type="Gene3D" id="3.90.1200.10">
    <property type="match status" value="1"/>
</dbReference>
<dbReference type="Gene3D" id="3.30.200.20">
    <property type="entry name" value="Phosphorylase Kinase, domain 1"/>
    <property type="match status" value="1"/>
</dbReference>
<keyword evidence="5" id="KW-0067">ATP-binding</keyword>
<reference evidence="8" key="1">
    <citation type="submission" date="2022-08" db="EMBL/GenBank/DDBJ databases">
        <authorList>
            <person name="Deng Y."/>
            <person name="Han X.-F."/>
            <person name="Zhang Y.-Q."/>
        </authorList>
    </citation>
    <scope>NUCLEOTIDE SEQUENCE</scope>
    <source>
        <strain evidence="8">CPCC 205763</strain>
    </source>
</reference>
<dbReference type="CDD" id="cd05150">
    <property type="entry name" value="APH"/>
    <property type="match status" value="1"/>
</dbReference>
<evidence type="ECO:0000256" key="2">
    <source>
        <dbReference type="ARBA" id="ARBA00022679"/>
    </source>
</evidence>
<dbReference type="PANTHER" id="PTHR21310">
    <property type="entry name" value="AMINOGLYCOSIDE PHOSPHOTRANSFERASE-RELATED-RELATED"/>
    <property type="match status" value="1"/>
</dbReference>
<protein>
    <submittedName>
        <fullName evidence="8">Aminoglycoside 3'-phosphotransferase</fullName>
    </submittedName>
</protein>
<evidence type="ECO:0000256" key="3">
    <source>
        <dbReference type="ARBA" id="ARBA00022741"/>
    </source>
</evidence>
<feature type="domain" description="Aminoglycoside phosphotransferase" evidence="7">
    <location>
        <begin position="62"/>
        <end position="240"/>
    </location>
</feature>
<evidence type="ECO:0000256" key="4">
    <source>
        <dbReference type="ARBA" id="ARBA00022777"/>
    </source>
</evidence>
<keyword evidence="6" id="KW-0046">Antibiotic resistance</keyword>
<accession>A0ABT2GRQ7</accession>
<evidence type="ECO:0000313" key="8">
    <source>
        <dbReference type="EMBL" id="MCS5717975.1"/>
    </source>
</evidence>
<name>A0ABT2GRQ7_9MICO</name>
<comment type="caution">
    <text evidence="8">The sequence shown here is derived from an EMBL/GenBank/DDBJ whole genome shotgun (WGS) entry which is preliminary data.</text>
</comment>
<dbReference type="Proteomes" id="UP001165584">
    <property type="component" value="Unassembled WGS sequence"/>
</dbReference>
<dbReference type="EMBL" id="JANLCM010000001">
    <property type="protein sequence ID" value="MCS5717975.1"/>
    <property type="molecule type" value="Genomic_DNA"/>
</dbReference>
<keyword evidence="3" id="KW-0547">Nucleotide-binding</keyword>
<proteinExistence type="inferred from homology"/>
<keyword evidence="2" id="KW-0808">Transferase</keyword>
<evidence type="ECO:0000313" key="9">
    <source>
        <dbReference type="Proteomes" id="UP001165584"/>
    </source>
</evidence>
<dbReference type="InterPro" id="IPR024165">
    <property type="entry name" value="Kan/Strep_kinase"/>
</dbReference>
<dbReference type="Pfam" id="PF01636">
    <property type="entry name" value="APH"/>
    <property type="match status" value="1"/>
</dbReference>
<dbReference type="SUPFAM" id="SSF56112">
    <property type="entry name" value="Protein kinase-like (PK-like)"/>
    <property type="match status" value="1"/>
</dbReference>
<gene>
    <name evidence="8" type="ORF">N1027_07475</name>
</gene>
<dbReference type="PANTHER" id="PTHR21310:SF41">
    <property type="entry name" value="3'-PHOSPHOTRANSFERASE, PUTATIVE-RELATED"/>
    <property type="match status" value="1"/>
</dbReference>